<protein>
    <submittedName>
        <fullName evidence="5">MerR family transcriptional regulator</fullName>
    </submittedName>
</protein>
<dbReference type="GO" id="GO:0003677">
    <property type="term" value="F:DNA binding"/>
    <property type="evidence" value="ECO:0007669"/>
    <property type="project" value="UniProtKB-KW"/>
</dbReference>
<evidence type="ECO:0000256" key="2">
    <source>
        <dbReference type="ARBA" id="ARBA00023125"/>
    </source>
</evidence>
<accession>A0A3E4K4R9</accession>
<evidence type="ECO:0000256" key="1">
    <source>
        <dbReference type="ARBA" id="ARBA00023015"/>
    </source>
</evidence>
<dbReference type="InterPro" id="IPR047057">
    <property type="entry name" value="MerR_fam"/>
</dbReference>
<dbReference type="InterPro" id="IPR036244">
    <property type="entry name" value="TipA-like_antibiotic-bd"/>
</dbReference>
<gene>
    <name evidence="5" type="ORF">DWX36_00005</name>
</gene>
<dbReference type="SUPFAM" id="SSF46955">
    <property type="entry name" value="Putative DNA-binding domain"/>
    <property type="match status" value="1"/>
</dbReference>
<dbReference type="PANTHER" id="PTHR30204">
    <property type="entry name" value="REDOX-CYCLING DRUG-SENSING TRANSCRIPTIONAL ACTIVATOR SOXR"/>
    <property type="match status" value="1"/>
</dbReference>
<evidence type="ECO:0000256" key="4">
    <source>
        <dbReference type="ARBA" id="ARBA00023163"/>
    </source>
</evidence>
<dbReference type="Gene3D" id="1.10.490.50">
    <property type="entry name" value="Antibiotic binding domain of TipA-like multidrug resistance regulators"/>
    <property type="match status" value="1"/>
</dbReference>
<dbReference type="InterPro" id="IPR009061">
    <property type="entry name" value="DNA-bd_dom_put_sf"/>
</dbReference>
<dbReference type="SMART" id="SM00422">
    <property type="entry name" value="HTH_MERR"/>
    <property type="match status" value="1"/>
</dbReference>
<comment type="caution">
    <text evidence="5">The sequence shown here is derived from an EMBL/GenBank/DDBJ whole genome shotgun (WGS) entry which is preliminary data.</text>
</comment>
<dbReference type="PANTHER" id="PTHR30204:SF90">
    <property type="entry name" value="HTH-TYPE TRANSCRIPTIONAL ACTIVATOR MTA"/>
    <property type="match status" value="1"/>
</dbReference>
<proteinExistence type="predicted"/>
<dbReference type="PRINTS" id="PR00040">
    <property type="entry name" value="HTHMERR"/>
</dbReference>
<keyword evidence="4" id="KW-0804">Transcription</keyword>
<dbReference type="Pfam" id="PF13411">
    <property type="entry name" value="MerR_1"/>
    <property type="match status" value="1"/>
</dbReference>
<dbReference type="Pfam" id="PF07739">
    <property type="entry name" value="TipAS"/>
    <property type="match status" value="1"/>
</dbReference>
<evidence type="ECO:0000313" key="5">
    <source>
        <dbReference type="EMBL" id="RGT41659.1"/>
    </source>
</evidence>
<dbReference type="Gene3D" id="1.10.1660.10">
    <property type="match status" value="1"/>
</dbReference>
<dbReference type="InterPro" id="IPR000551">
    <property type="entry name" value="MerR-type_HTH_dom"/>
</dbReference>
<evidence type="ECO:0000256" key="3">
    <source>
        <dbReference type="ARBA" id="ARBA00023159"/>
    </source>
</evidence>
<reference evidence="5 6" key="1">
    <citation type="submission" date="2018-08" db="EMBL/GenBank/DDBJ databases">
        <title>A genome reference for cultivated species of the human gut microbiota.</title>
        <authorList>
            <person name="Zou Y."/>
            <person name="Xue W."/>
            <person name="Luo G."/>
        </authorList>
    </citation>
    <scope>NUCLEOTIDE SEQUENCE [LARGE SCALE GENOMIC DNA]</scope>
    <source>
        <strain evidence="5 6">AF19-16AC</strain>
    </source>
</reference>
<keyword evidence="3" id="KW-0010">Activator</keyword>
<dbReference type="Proteomes" id="UP000283834">
    <property type="component" value="Unassembled WGS sequence"/>
</dbReference>
<keyword evidence="1" id="KW-0805">Transcription regulation</keyword>
<dbReference type="AlphaFoldDB" id="A0A3E4K4R9"/>
<dbReference type="InterPro" id="IPR012925">
    <property type="entry name" value="TipAS_dom"/>
</dbReference>
<dbReference type="EMBL" id="QRWQ01000001">
    <property type="protein sequence ID" value="RGT41659.1"/>
    <property type="molecule type" value="Genomic_DNA"/>
</dbReference>
<dbReference type="GO" id="GO:0003700">
    <property type="term" value="F:DNA-binding transcription factor activity"/>
    <property type="evidence" value="ECO:0007669"/>
    <property type="project" value="InterPro"/>
</dbReference>
<evidence type="ECO:0000313" key="6">
    <source>
        <dbReference type="Proteomes" id="UP000283834"/>
    </source>
</evidence>
<keyword evidence="2" id="KW-0238">DNA-binding</keyword>
<dbReference type="RefSeq" id="WP_117636621.1">
    <property type="nucleotide sequence ID" value="NZ_AP031447.1"/>
</dbReference>
<organism evidence="5 6">
    <name type="scientific">Mediterraneibacter gnavus</name>
    <name type="common">Ruminococcus gnavus</name>
    <dbReference type="NCBI Taxonomy" id="33038"/>
    <lineage>
        <taxon>Bacteria</taxon>
        <taxon>Bacillati</taxon>
        <taxon>Bacillota</taxon>
        <taxon>Clostridia</taxon>
        <taxon>Lachnospirales</taxon>
        <taxon>Lachnospiraceae</taxon>
        <taxon>Mediterraneibacter</taxon>
    </lineage>
</organism>
<name>A0A3E4K4R9_MEDGN</name>
<dbReference type="CDD" id="cd01106">
    <property type="entry name" value="HTH_TipAL-Mta"/>
    <property type="match status" value="1"/>
</dbReference>
<dbReference type="SUPFAM" id="SSF89082">
    <property type="entry name" value="Antibiotic binding domain of TipA-like multidrug resistance regulators"/>
    <property type="match status" value="1"/>
</dbReference>
<dbReference type="PROSITE" id="PS50937">
    <property type="entry name" value="HTH_MERR_2"/>
    <property type="match status" value="1"/>
</dbReference>
<sequence>MEYSIREVAKMTGVSTRTLRYYDAIGLLKPLYTNDSGYRYYGEEELDRLQQILFYKERGLGLQCILEILDKEEFDTLGALYEHLFELQNQKIRIEKLILTVNKTIDSLEGRGKMSSAEKFEAFKQQQVQQNEEKYGTEIREKYGEDSVRESNAKMMKMTEEEYKKFQNAEALIKEKLQEAVRSHADPSGEIGEEITELHKNWISMTWGQYRPEAHRGLAEMYVQDERFLEYYDEEVSGCAEFLKAAVLYWAK</sequence>